<dbReference type="Proteomes" id="UP000190150">
    <property type="component" value="Unassembled WGS sequence"/>
</dbReference>
<dbReference type="Pfam" id="PF02922">
    <property type="entry name" value="CBM_48"/>
    <property type="match status" value="1"/>
</dbReference>
<dbReference type="InterPro" id="IPR013783">
    <property type="entry name" value="Ig-like_fold"/>
</dbReference>
<dbReference type="AlphaFoldDB" id="A0A1T5GR64"/>
<dbReference type="PANTHER" id="PTHR43002">
    <property type="entry name" value="GLYCOGEN DEBRANCHING ENZYME"/>
    <property type="match status" value="1"/>
</dbReference>
<name>A0A1T5GR64_9SPHI</name>
<accession>A0A1T5GR64</accession>
<dbReference type="InterPro" id="IPR004193">
    <property type="entry name" value="Glyco_hydro_13_N"/>
</dbReference>
<proteinExistence type="inferred from homology"/>
<keyword evidence="4" id="KW-1185">Reference proteome</keyword>
<dbReference type="GO" id="GO:0004553">
    <property type="term" value="F:hydrolase activity, hydrolyzing O-glycosyl compounds"/>
    <property type="evidence" value="ECO:0007669"/>
    <property type="project" value="InterPro"/>
</dbReference>
<dbReference type="GO" id="GO:0005975">
    <property type="term" value="P:carbohydrate metabolic process"/>
    <property type="evidence" value="ECO:0007669"/>
    <property type="project" value="InterPro"/>
</dbReference>
<reference evidence="4" key="1">
    <citation type="submission" date="2017-02" db="EMBL/GenBank/DDBJ databases">
        <authorList>
            <person name="Varghese N."/>
            <person name="Submissions S."/>
        </authorList>
    </citation>
    <scope>NUCLEOTIDE SEQUENCE [LARGE SCALE GENOMIC DNA]</scope>
    <source>
        <strain evidence="4">DSM 24091</strain>
    </source>
</reference>
<dbReference type="Gene3D" id="3.20.20.80">
    <property type="entry name" value="Glycosidases"/>
    <property type="match status" value="1"/>
</dbReference>
<comment type="similarity">
    <text evidence="1">Belongs to the glycosyl hydrolase 13 family.</text>
</comment>
<dbReference type="EMBL" id="FUZF01000031">
    <property type="protein sequence ID" value="SKC10896.1"/>
    <property type="molecule type" value="Genomic_DNA"/>
</dbReference>
<dbReference type="InterPro" id="IPR014756">
    <property type="entry name" value="Ig_E-set"/>
</dbReference>
<dbReference type="Gene3D" id="2.60.40.10">
    <property type="entry name" value="Immunoglobulins"/>
    <property type="match status" value="1"/>
</dbReference>
<protein>
    <submittedName>
        <fullName evidence="3">1,4-alpha-glucan branching enzyme</fullName>
    </submittedName>
</protein>
<evidence type="ECO:0000256" key="1">
    <source>
        <dbReference type="ARBA" id="ARBA00008061"/>
    </source>
</evidence>
<dbReference type="InterPro" id="IPR017853">
    <property type="entry name" value="GH"/>
</dbReference>
<sequence length="870" mass="97658">MGTFPVFNYMRSYLFILFVPILLVIGSCKKGAPNNDPNVVEDNLEGLMIVEQGFLSWDKEVTLIFDPSKGNAELKNVAGDFYLHMGLITTASSTPQDWKNVISSWTDNSNTFKLKKRADGKYSYTFTPAALYKLSDAKSVHFITLLVRNADGTKVARNKDGADLYLPIVQQNGLALRFNYPETQPTYALQTAKEAYAVGEEISFEVLGSQLGKISLSLDGEQVGVAENAKSLKATYKVNKVGHLKFVAQLEANGEKKILELRLFVAGKTVIADLPQGAKPNGVTLHKESNTVTFALTAPQKESVFLLGDFNQYTASEKYALKRSTDGKTFWISVPDLNWNQKYTYQFLVDGDLTIADPYSELVLDPVHDAGIKAGYLASLPVYPAQAKGIVSVLNLNAAPYLWVNSSFKKPNPYDLVIYETLLRDFVNSHDYTTLKDSIRYFEKLGVNVIQLMPVQESEGNSTWGYNPSFHLALDKYYGSQAELKSFIDASHQKGIAVILDVVLNHAFGQSPMVQMYFKNGATTATNPWFNPIATHPYNVGYDFNHESALTQTFVKDVLKYWMSEYKIDGFRFDLSKGFTQKNSGTAESAVGAWTAYDASRVQLWKMYNSYIRSVDPDAYVILEHFADDREEKELAEEGMFLWNNLNHVGSEAAMGYNDNGKSDLSRLFFQKRAFTSPNLISYIESHDEERLMYKNIQYGNAAGSYSIKNLNTAIDRNIMLASFFMLSPGPKMIWQFGELGYDVSINQNGRTGEKPINWAYYNDPVRTKLFKHYANMIRIKKSNPIFRNGNLVESSLNSHVKYFVMEQGGQKVLLLGNFDVVSRAVAASAFMSGTWYDNGSHSTKVYNPNQEISLAPGEFYVLSNTKLNN</sequence>
<feature type="domain" description="Glycosyl hydrolase family 13 catalytic" evidence="2">
    <location>
        <begin position="420"/>
        <end position="781"/>
    </location>
</feature>
<dbReference type="SUPFAM" id="SSF51445">
    <property type="entry name" value="(Trans)glycosidases"/>
    <property type="match status" value="1"/>
</dbReference>
<dbReference type="CDD" id="cd11350">
    <property type="entry name" value="AmyAc_4"/>
    <property type="match status" value="1"/>
</dbReference>
<dbReference type="InterPro" id="IPR006047">
    <property type="entry name" value="GH13_cat_dom"/>
</dbReference>
<organism evidence="3 4">
    <name type="scientific">Sphingobacterium nematocida</name>
    <dbReference type="NCBI Taxonomy" id="1513896"/>
    <lineage>
        <taxon>Bacteria</taxon>
        <taxon>Pseudomonadati</taxon>
        <taxon>Bacteroidota</taxon>
        <taxon>Sphingobacteriia</taxon>
        <taxon>Sphingobacteriales</taxon>
        <taxon>Sphingobacteriaceae</taxon>
        <taxon>Sphingobacterium</taxon>
    </lineage>
</organism>
<dbReference type="SUPFAM" id="SSF81296">
    <property type="entry name" value="E set domains"/>
    <property type="match status" value="1"/>
</dbReference>
<dbReference type="SMART" id="SM00642">
    <property type="entry name" value="Aamy"/>
    <property type="match status" value="1"/>
</dbReference>
<gene>
    <name evidence="3" type="ORF">SAMN05660841_04292</name>
</gene>
<evidence type="ECO:0000313" key="3">
    <source>
        <dbReference type="EMBL" id="SKC10896.1"/>
    </source>
</evidence>
<dbReference type="STRING" id="1513896.SAMN05660841_04292"/>
<evidence type="ECO:0000259" key="2">
    <source>
        <dbReference type="SMART" id="SM00642"/>
    </source>
</evidence>
<dbReference type="Pfam" id="PF00128">
    <property type="entry name" value="Alpha-amylase"/>
    <property type="match status" value="2"/>
</dbReference>
<evidence type="ECO:0000313" key="4">
    <source>
        <dbReference type="Proteomes" id="UP000190150"/>
    </source>
</evidence>